<dbReference type="GO" id="GO:0004534">
    <property type="term" value="F:5'-3' RNA exonuclease activity"/>
    <property type="evidence" value="ECO:0007669"/>
    <property type="project" value="TreeGrafter"/>
</dbReference>
<name>A0A419TAK7_9FIRM</name>
<dbReference type="PANTHER" id="PTHR42924">
    <property type="entry name" value="EXONUCLEASE"/>
    <property type="match status" value="1"/>
</dbReference>
<dbReference type="RefSeq" id="WP_120166466.1">
    <property type="nucleotide sequence ID" value="NZ_MCIB01000001.1"/>
</dbReference>
<evidence type="ECO:0000313" key="3">
    <source>
        <dbReference type="Proteomes" id="UP000284177"/>
    </source>
</evidence>
<accession>A0A419TAK7</accession>
<dbReference type="EMBL" id="MCIB01000001">
    <property type="protein sequence ID" value="RKD34503.1"/>
    <property type="molecule type" value="Genomic_DNA"/>
</dbReference>
<dbReference type="InterPro" id="IPR004013">
    <property type="entry name" value="PHP_dom"/>
</dbReference>
<dbReference type="Gene3D" id="1.10.150.650">
    <property type="match status" value="1"/>
</dbReference>
<organism evidence="2 3">
    <name type="scientific">Thermohalobacter berrensis</name>
    <dbReference type="NCBI Taxonomy" id="99594"/>
    <lineage>
        <taxon>Bacteria</taxon>
        <taxon>Bacillati</taxon>
        <taxon>Bacillota</taxon>
        <taxon>Tissierellia</taxon>
        <taxon>Tissierellales</taxon>
        <taxon>Thermohalobacteraceae</taxon>
        <taxon>Thermohalobacter</taxon>
    </lineage>
</organism>
<evidence type="ECO:0000313" key="2">
    <source>
        <dbReference type="EMBL" id="RKD34503.1"/>
    </source>
</evidence>
<proteinExistence type="predicted"/>
<sequence>MDKIDLHVHTSASDSLLTPEEVIEWAVKKGIKGIAITDHDTVEGIDRAINKAKEYSQIMVIPGIEFSCDYKDEEIHILGYFIDYKSTQIKEVTKRLKDSRLKRGRKMIEKLSSMGFDISIKDIEDGISSDFIGRPHIARVLVEKGYADSVEEAFEKYINKGRPGYVKRKKLSIDESINLIHKTGGVAVIAHPGLIKNKDAINLVLQKGIDGIEAIHSKHTDEDIKYYKHIAEEFKLFITGGSDCHGKLVDGEPILGDFFTNLVQVKKMKEKSKLYKSKEEVNVKK</sequence>
<dbReference type="CDD" id="cd07438">
    <property type="entry name" value="PHP_HisPPase_AMP"/>
    <property type="match status" value="1"/>
</dbReference>
<dbReference type="AlphaFoldDB" id="A0A419TAK7"/>
<feature type="domain" description="Polymerase/histidinol phosphatase N-terminal" evidence="1">
    <location>
        <begin position="4"/>
        <end position="70"/>
    </location>
</feature>
<dbReference type="Proteomes" id="UP000284177">
    <property type="component" value="Unassembled WGS sequence"/>
</dbReference>
<dbReference type="SUPFAM" id="SSF89550">
    <property type="entry name" value="PHP domain-like"/>
    <property type="match status" value="1"/>
</dbReference>
<keyword evidence="3" id="KW-1185">Reference proteome</keyword>
<dbReference type="InterPro" id="IPR016195">
    <property type="entry name" value="Pol/histidinol_Pase-like"/>
</dbReference>
<dbReference type="InterPro" id="IPR003141">
    <property type="entry name" value="Pol/His_phosphatase_N"/>
</dbReference>
<dbReference type="SMART" id="SM00481">
    <property type="entry name" value="POLIIIAc"/>
    <property type="match status" value="1"/>
</dbReference>
<evidence type="ECO:0000259" key="1">
    <source>
        <dbReference type="SMART" id="SM00481"/>
    </source>
</evidence>
<dbReference type="OrthoDB" id="9791620at2"/>
<dbReference type="Gene3D" id="3.20.20.140">
    <property type="entry name" value="Metal-dependent hydrolases"/>
    <property type="match status" value="1"/>
</dbReference>
<dbReference type="Pfam" id="PF02811">
    <property type="entry name" value="PHP"/>
    <property type="match status" value="1"/>
</dbReference>
<reference evidence="2 3" key="1">
    <citation type="submission" date="2016-08" db="EMBL/GenBank/DDBJ databases">
        <title>Novel Firmicutes and Novel Genomes.</title>
        <authorList>
            <person name="Poppleton D.I."/>
            <person name="Gribaldo S."/>
        </authorList>
    </citation>
    <scope>NUCLEOTIDE SEQUENCE [LARGE SCALE GENOMIC DNA]</scope>
    <source>
        <strain evidence="2 3">CTT3</strain>
    </source>
</reference>
<gene>
    <name evidence="2" type="ORF">BET03_01340</name>
</gene>
<dbReference type="GO" id="GO:0035312">
    <property type="term" value="F:5'-3' DNA exonuclease activity"/>
    <property type="evidence" value="ECO:0007669"/>
    <property type="project" value="TreeGrafter"/>
</dbReference>
<comment type="caution">
    <text evidence="2">The sequence shown here is derived from an EMBL/GenBank/DDBJ whole genome shotgun (WGS) entry which is preliminary data.</text>
</comment>
<dbReference type="InterPro" id="IPR052018">
    <property type="entry name" value="PHP_domain"/>
</dbReference>
<protein>
    <recommendedName>
        <fullName evidence="1">Polymerase/histidinol phosphatase N-terminal domain-containing protein</fullName>
    </recommendedName>
</protein>
<dbReference type="PANTHER" id="PTHR42924:SF3">
    <property type="entry name" value="POLYMERASE_HISTIDINOL PHOSPHATASE N-TERMINAL DOMAIN-CONTAINING PROTEIN"/>
    <property type="match status" value="1"/>
</dbReference>